<dbReference type="AlphaFoldDB" id="A0A0P0C8F6"/>
<keyword evidence="6" id="KW-1185">Reference proteome</keyword>
<dbReference type="GO" id="GO:0030288">
    <property type="term" value="C:outer membrane-bounded periplasmic space"/>
    <property type="evidence" value="ECO:0007669"/>
    <property type="project" value="UniProtKB-ARBA"/>
</dbReference>
<dbReference type="EMBL" id="CP012643">
    <property type="protein sequence ID" value="ALJ01602.1"/>
    <property type="molecule type" value="Genomic_DNA"/>
</dbReference>
<organism evidence="5 6">
    <name type="scientific">Rufibacter tibetensis</name>
    <dbReference type="NCBI Taxonomy" id="512763"/>
    <lineage>
        <taxon>Bacteria</taxon>
        <taxon>Pseudomonadati</taxon>
        <taxon>Bacteroidota</taxon>
        <taxon>Cytophagia</taxon>
        <taxon>Cytophagales</taxon>
        <taxon>Hymenobacteraceae</taxon>
        <taxon>Rufibacter</taxon>
    </lineage>
</organism>
<comment type="similarity">
    <text evidence="1">Belongs to the bacterial solute-binding protein 5 family.</text>
</comment>
<reference evidence="5 6" key="1">
    <citation type="submission" date="2015-08" db="EMBL/GenBank/DDBJ databases">
        <title>Complete genome sequence of Rufibacter tibetensis strain 1351t, a radiation-resistant bacterium from tibet plateau.</title>
        <authorList>
            <person name="Dai J."/>
        </authorList>
    </citation>
    <scope>NUCLEOTIDE SEQUENCE [LARGE SCALE GENOMIC DNA]</scope>
    <source>
        <strain evidence="5 6">1351</strain>
    </source>
</reference>
<dbReference type="InterPro" id="IPR039424">
    <property type="entry name" value="SBP_5"/>
</dbReference>
<evidence type="ECO:0000259" key="4">
    <source>
        <dbReference type="Pfam" id="PF00496"/>
    </source>
</evidence>
<dbReference type="KEGG" id="rti:DC20_20285"/>
<dbReference type="SUPFAM" id="SSF53850">
    <property type="entry name" value="Periplasmic binding protein-like II"/>
    <property type="match status" value="1"/>
</dbReference>
<dbReference type="GO" id="GO:0015833">
    <property type="term" value="P:peptide transport"/>
    <property type="evidence" value="ECO:0007669"/>
    <property type="project" value="TreeGrafter"/>
</dbReference>
<dbReference type="InterPro" id="IPR030678">
    <property type="entry name" value="Peptide/Ni-bd"/>
</dbReference>
<dbReference type="InterPro" id="IPR000914">
    <property type="entry name" value="SBP_5_dom"/>
</dbReference>
<proteinExistence type="inferred from homology"/>
<accession>A0A0P0C8F6</accession>
<dbReference type="Pfam" id="PF00496">
    <property type="entry name" value="SBP_bac_5"/>
    <property type="match status" value="1"/>
</dbReference>
<sequence>MIIRLAQDPVSLNPISYGNGHSLQLLNYIYQSLLVTELKDKSIKPLLAVDLPTIRRDDTSSYFTFTIRPEANWDNNSPVTAKDVAFSLKLLHSPLLENERWRAQFDFIQDIQLSPTNPKVFTLVCKGYTPEMKLMTGDYFVLPAYLFDPNGIISNVPFRLIRQRFDSLSTTTTFKSFSKLINNSNLARDTAFIKGSGPYRITKWNSGQIVVLDKKKSWWGNKAEKGKNVLNNNPSRLFFQIIPDNAAAILALKTRQIDVMDNVPLVSFLEMQKDLKYKEFYNFHSPPSYDLVYIGVNGKKKIFEDKQTRQALAHLFNTSQLISSVQGGLATSTVGLVHPQEEEFYNSELKKLEFDPNKAKTLLRLAGWQETTEGWQKTIRGKLEKLHMNLIYRGGNSDFENIALLFKQNALKIGIVVTLQPMESSQIGEKLQSKNFDLFIRTLMGNPYFYNFIPLLHSSNSKEGGGNITGFGTPATDLLLEQIAEEEHIIEKASLLKELQRKMQEESNMIFLYFMKNRIAISKQIDSVVVSGIKPGYDVTRFIKKK</sequence>
<dbReference type="GO" id="GO:0043190">
    <property type="term" value="C:ATP-binding cassette (ABC) transporter complex"/>
    <property type="evidence" value="ECO:0007669"/>
    <property type="project" value="InterPro"/>
</dbReference>
<dbReference type="Gene3D" id="3.40.190.10">
    <property type="entry name" value="Periplasmic binding protein-like II"/>
    <property type="match status" value="1"/>
</dbReference>
<evidence type="ECO:0000256" key="2">
    <source>
        <dbReference type="ARBA" id="ARBA00022448"/>
    </source>
</evidence>
<keyword evidence="3" id="KW-0732">Signal</keyword>
<evidence type="ECO:0000256" key="3">
    <source>
        <dbReference type="ARBA" id="ARBA00022729"/>
    </source>
</evidence>
<evidence type="ECO:0000313" key="6">
    <source>
        <dbReference type="Proteomes" id="UP000061382"/>
    </source>
</evidence>
<dbReference type="PATRIC" id="fig|512763.3.peg.4451"/>
<dbReference type="PIRSF" id="PIRSF002741">
    <property type="entry name" value="MppA"/>
    <property type="match status" value="1"/>
</dbReference>
<dbReference type="STRING" id="512763.DC20_20285"/>
<dbReference type="GO" id="GO:1904680">
    <property type="term" value="F:peptide transmembrane transporter activity"/>
    <property type="evidence" value="ECO:0007669"/>
    <property type="project" value="TreeGrafter"/>
</dbReference>
<feature type="domain" description="Solute-binding protein family 5" evidence="4">
    <location>
        <begin position="43"/>
        <end position="447"/>
    </location>
</feature>
<protein>
    <recommendedName>
        <fullName evidence="4">Solute-binding protein family 5 domain-containing protein</fullName>
    </recommendedName>
</protein>
<gene>
    <name evidence="5" type="ORF">DC20_20285</name>
</gene>
<name>A0A0P0C8F6_9BACT</name>
<dbReference type="Gene3D" id="3.10.105.10">
    <property type="entry name" value="Dipeptide-binding Protein, Domain 3"/>
    <property type="match status" value="1"/>
</dbReference>
<evidence type="ECO:0000313" key="5">
    <source>
        <dbReference type="EMBL" id="ALJ01602.1"/>
    </source>
</evidence>
<dbReference type="Proteomes" id="UP000061382">
    <property type="component" value="Chromosome"/>
</dbReference>
<keyword evidence="2" id="KW-0813">Transport</keyword>
<dbReference type="PANTHER" id="PTHR30290">
    <property type="entry name" value="PERIPLASMIC BINDING COMPONENT OF ABC TRANSPORTER"/>
    <property type="match status" value="1"/>
</dbReference>
<dbReference type="PANTHER" id="PTHR30290:SF9">
    <property type="entry name" value="OLIGOPEPTIDE-BINDING PROTEIN APPA"/>
    <property type="match status" value="1"/>
</dbReference>
<evidence type="ECO:0000256" key="1">
    <source>
        <dbReference type="ARBA" id="ARBA00005695"/>
    </source>
</evidence>